<dbReference type="Pfam" id="PF03004">
    <property type="entry name" value="Transposase_24"/>
    <property type="match status" value="1"/>
</dbReference>
<evidence type="ECO:0000313" key="3">
    <source>
        <dbReference type="EMBL" id="KAF5755054.1"/>
    </source>
</evidence>
<feature type="compositionally biased region" description="Acidic residues" evidence="1">
    <location>
        <begin position="1"/>
        <end position="15"/>
    </location>
</feature>
<keyword evidence="4" id="KW-1185">Reference proteome</keyword>
<feature type="domain" description="DUF8039" evidence="2">
    <location>
        <begin position="500"/>
        <end position="578"/>
    </location>
</feature>
<organism evidence="3 4">
    <name type="scientific">Helianthus annuus</name>
    <name type="common">Common sunflower</name>
    <dbReference type="NCBI Taxonomy" id="4232"/>
    <lineage>
        <taxon>Eukaryota</taxon>
        <taxon>Viridiplantae</taxon>
        <taxon>Streptophyta</taxon>
        <taxon>Embryophyta</taxon>
        <taxon>Tracheophyta</taxon>
        <taxon>Spermatophyta</taxon>
        <taxon>Magnoliopsida</taxon>
        <taxon>eudicotyledons</taxon>
        <taxon>Gunneridae</taxon>
        <taxon>Pentapetalae</taxon>
        <taxon>asterids</taxon>
        <taxon>campanulids</taxon>
        <taxon>Asterales</taxon>
        <taxon>Asteraceae</taxon>
        <taxon>Asteroideae</taxon>
        <taxon>Heliantheae alliance</taxon>
        <taxon>Heliantheae</taxon>
        <taxon>Helianthus</taxon>
    </lineage>
</organism>
<accession>A0A9K3DGQ2</accession>
<dbReference type="AlphaFoldDB" id="A0A9K3DGQ2"/>
<proteinExistence type="predicted"/>
<dbReference type="Proteomes" id="UP000215914">
    <property type="component" value="Unassembled WGS sequence"/>
</dbReference>
<dbReference type="InterPro" id="IPR004252">
    <property type="entry name" value="Probable_transposase_24"/>
</dbReference>
<evidence type="ECO:0000259" key="2">
    <source>
        <dbReference type="Pfam" id="PF26133"/>
    </source>
</evidence>
<dbReference type="InterPro" id="IPR058352">
    <property type="entry name" value="DUF8039"/>
</dbReference>
<reference evidence="3" key="2">
    <citation type="submission" date="2020-06" db="EMBL/GenBank/DDBJ databases">
        <title>Helianthus annuus Genome sequencing and assembly Release 2.</title>
        <authorList>
            <person name="Gouzy J."/>
            <person name="Langlade N."/>
            <person name="Munos S."/>
        </authorList>
    </citation>
    <scope>NUCLEOTIDE SEQUENCE</scope>
    <source>
        <tissue evidence="3">Leaves</tissue>
    </source>
</reference>
<dbReference type="PANTHER" id="PTHR33018">
    <property type="entry name" value="OS10G0338966 PROTEIN-RELATED"/>
    <property type="match status" value="1"/>
</dbReference>
<sequence>MEVEEEIMEVEEESDFSDRDLTGESESDFSDMDLTAHKTKTRKRGLTRLPKMRTAFTNSGGKKHKVTFDELQKFSGEYRSEFSSFLGDLVREYVGFRFLAWKTVPTEVKDKLWEEITRFYDIDACRRRFVMTRLGDLLRNFRRKVYAGYIVPNLGKPKKLARIPKRYRSMVEQTDWDKFVTYTQSDEFKDVSNKRKTARSKYVYEHHLGRGGYAYLRDKLVQNNELSVDEIPSRALMWRKARENKNGEYKNVDVKDIAKKIIDTETQIKDGSVNLDPGTDALTLVFGKEKGGYLKGVGYGVTSSRYWQSPRTKGSSKERIAQLEFQLHNERLERGKKDEQIKSLSMQMAETNNTLNQVLAHLAAQGQTLQICSLSADKMSQTQVNSLDKHDGSKHKANATASKIVQKEMAPTVKSMNNSTGSKDNTNVTTSNISSKVVQTEVTSHANTSKMVQKEMITENVKTRKKDVLSTQETSLLGTSSQLESQENIHNTHSTNVLEIKCTLYTINMNNCVAYGTIHLSTGKQSIHGVPLQDNCYRVSIDKVVKEAAFLPVESCEVKTVGDALNTFVAWPKYLVKTSQKIPNLSSIQTQNSTTQVAKKQKICFTTLDGIKKQGARRTRKTL</sequence>
<reference evidence="3" key="1">
    <citation type="journal article" date="2017" name="Nature">
        <title>The sunflower genome provides insights into oil metabolism, flowering and Asterid evolution.</title>
        <authorList>
            <person name="Badouin H."/>
            <person name="Gouzy J."/>
            <person name="Grassa C.J."/>
            <person name="Murat F."/>
            <person name="Staton S.E."/>
            <person name="Cottret L."/>
            <person name="Lelandais-Briere C."/>
            <person name="Owens G.L."/>
            <person name="Carrere S."/>
            <person name="Mayjonade B."/>
            <person name="Legrand L."/>
            <person name="Gill N."/>
            <person name="Kane N.C."/>
            <person name="Bowers J.E."/>
            <person name="Hubner S."/>
            <person name="Bellec A."/>
            <person name="Berard A."/>
            <person name="Berges H."/>
            <person name="Blanchet N."/>
            <person name="Boniface M.C."/>
            <person name="Brunel D."/>
            <person name="Catrice O."/>
            <person name="Chaidir N."/>
            <person name="Claudel C."/>
            <person name="Donnadieu C."/>
            <person name="Faraut T."/>
            <person name="Fievet G."/>
            <person name="Helmstetter N."/>
            <person name="King M."/>
            <person name="Knapp S.J."/>
            <person name="Lai Z."/>
            <person name="Le Paslier M.C."/>
            <person name="Lippi Y."/>
            <person name="Lorenzon L."/>
            <person name="Mandel J.R."/>
            <person name="Marage G."/>
            <person name="Marchand G."/>
            <person name="Marquand E."/>
            <person name="Bret-Mestries E."/>
            <person name="Morien E."/>
            <person name="Nambeesan S."/>
            <person name="Nguyen T."/>
            <person name="Pegot-Espagnet P."/>
            <person name="Pouilly N."/>
            <person name="Raftis F."/>
            <person name="Sallet E."/>
            <person name="Schiex T."/>
            <person name="Thomas J."/>
            <person name="Vandecasteele C."/>
            <person name="Vares D."/>
            <person name="Vear F."/>
            <person name="Vautrin S."/>
            <person name="Crespi M."/>
            <person name="Mangin B."/>
            <person name="Burke J.M."/>
            <person name="Salse J."/>
            <person name="Munos S."/>
            <person name="Vincourt P."/>
            <person name="Rieseberg L.H."/>
            <person name="Langlade N.B."/>
        </authorList>
    </citation>
    <scope>NUCLEOTIDE SEQUENCE</scope>
    <source>
        <tissue evidence="3">Leaves</tissue>
    </source>
</reference>
<name>A0A9K3DGQ2_HELAN</name>
<dbReference type="PANTHER" id="PTHR33018:SF34">
    <property type="entry name" value="OS02G0472350 PROTEIN"/>
    <property type="match status" value="1"/>
</dbReference>
<protein>
    <submittedName>
        <fullName evidence="3">Transposase, Ptta/En/Spm, plant</fullName>
    </submittedName>
</protein>
<comment type="caution">
    <text evidence="3">The sequence shown here is derived from an EMBL/GenBank/DDBJ whole genome shotgun (WGS) entry which is preliminary data.</text>
</comment>
<dbReference type="Gramene" id="mRNA:HanXRQr2_Chr17g0798281">
    <property type="protein sequence ID" value="mRNA:HanXRQr2_Chr17g0798281"/>
    <property type="gene ID" value="HanXRQr2_Chr17g0798281"/>
</dbReference>
<evidence type="ECO:0000256" key="1">
    <source>
        <dbReference type="SAM" id="MobiDB-lite"/>
    </source>
</evidence>
<dbReference type="Pfam" id="PF26133">
    <property type="entry name" value="DUF8039"/>
    <property type="match status" value="1"/>
</dbReference>
<dbReference type="EMBL" id="MNCJ02000332">
    <property type="protein sequence ID" value="KAF5755054.1"/>
    <property type="molecule type" value="Genomic_DNA"/>
</dbReference>
<gene>
    <name evidence="3" type="ORF">HanXRQr2_Chr17g0798281</name>
</gene>
<evidence type="ECO:0000313" key="4">
    <source>
        <dbReference type="Proteomes" id="UP000215914"/>
    </source>
</evidence>
<feature type="region of interest" description="Disordered" evidence="1">
    <location>
        <begin position="1"/>
        <end position="27"/>
    </location>
</feature>